<reference evidence="2 3" key="1">
    <citation type="journal article" date="2023" name="Hortic Res">
        <title>The complete reference genome for grapevine (Vitis vinifera L.) genetics and breeding.</title>
        <authorList>
            <person name="Shi X."/>
            <person name="Cao S."/>
            <person name="Wang X."/>
            <person name="Huang S."/>
            <person name="Wang Y."/>
            <person name="Liu Z."/>
            <person name="Liu W."/>
            <person name="Leng X."/>
            <person name="Peng Y."/>
            <person name="Wang N."/>
            <person name="Wang Y."/>
            <person name="Ma Z."/>
            <person name="Xu X."/>
            <person name="Zhang F."/>
            <person name="Xue H."/>
            <person name="Zhong H."/>
            <person name="Wang Y."/>
            <person name="Zhang K."/>
            <person name="Velt A."/>
            <person name="Avia K."/>
            <person name="Holtgrawe D."/>
            <person name="Grimplet J."/>
            <person name="Matus J.T."/>
            <person name="Ware D."/>
            <person name="Wu X."/>
            <person name="Wang H."/>
            <person name="Liu C."/>
            <person name="Fang Y."/>
            <person name="Rustenholz C."/>
            <person name="Cheng Z."/>
            <person name="Xiao H."/>
            <person name="Zhou Y."/>
        </authorList>
    </citation>
    <scope>NUCLEOTIDE SEQUENCE [LARGE SCALE GENOMIC DNA]</scope>
    <source>
        <strain evidence="3">cv. Pinot noir / PN40024</strain>
        <tissue evidence="2">Leaf</tissue>
    </source>
</reference>
<evidence type="ECO:0000313" key="3">
    <source>
        <dbReference type="Proteomes" id="UP001227230"/>
    </source>
</evidence>
<evidence type="ECO:0000313" key="2">
    <source>
        <dbReference type="EMBL" id="WJZ91126.1"/>
    </source>
</evidence>
<accession>A0ABY9C7Z8</accession>
<organism evidence="2 3">
    <name type="scientific">Vitis vinifera</name>
    <name type="common">Grape</name>
    <dbReference type="NCBI Taxonomy" id="29760"/>
    <lineage>
        <taxon>Eukaryota</taxon>
        <taxon>Viridiplantae</taxon>
        <taxon>Streptophyta</taxon>
        <taxon>Embryophyta</taxon>
        <taxon>Tracheophyta</taxon>
        <taxon>Spermatophyta</taxon>
        <taxon>Magnoliopsida</taxon>
        <taxon>eudicotyledons</taxon>
        <taxon>Gunneridae</taxon>
        <taxon>Pentapetalae</taxon>
        <taxon>rosids</taxon>
        <taxon>Vitales</taxon>
        <taxon>Vitaceae</taxon>
        <taxon>Viteae</taxon>
        <taxon>Vitis</taxon>
    </lineage>
</organism>
<protein>
    <submittedName>
        <fullName evidence="2">Uncharacterized protein</fullName>
    </submittedName>
</protein>
<sequence length="96" mass="10628">MPLCCEMISKLQNGCEITSKLRNGLQIVKLTCKMEEGLQKHLAKPREVAKMPTEPRDHASEEESPAHPGITHTKPLTPFLNLLKPSNLIAPTESSN</sequence>
<feature type="compositionally biased region" description="Basic and acidic residues" evidence="1">
    <location>
        <begin position="43"/>
        <end position="65"/>
    </location>
</feature>
<dbReference type="EMBL" id="CP126654">
    <property type="protein sequence ID" value="WJZ91126.1"/>
    <property type="molecule type" value="Genomic_DNA"/>
</dbReference>
<gene>
    <name evidence="2" type="ORF">VitviT2T_010227</name>
</gene>
<dbReference type="Proteomes" id="UP001227230">
    <property type="component" value="Chromosome 7"/>
</dbReference>
<keyword evidence="3" id="KW-1185">Reference proteome</keyword>
<feature type="region of interest" description="Disordered" evidence="1">
    <location>
        <begin position="43"/>
        <end position="78"/>
    </location>
</feature>
<evidence type="ECO:0000256" key="1">
    <source>
        <dbReference type="SAM" id="MobiDB-lite"/>
    </source>
</evidence>
<proteinExistence type="predicted"/>
<name>A0ABY9C7Z8_VITVI</name>